<reference evidence="2" key="1">
    <citation type="submission" date="2020-08" db="EMBL/GenBank/DDBJ databases">
        <title>Multicomponent nature underlies the extraordinary mechanical properties of spider dragline silk.</title>
        <authorList>
            <person name="Kono N."/>
            <person name="Nakamura H."/>
            <person name="Mori M."/>
            <person name="Yoshida Y."/>
            <person name="Ohtoshi R."/>
            <person name="Malay A.D."/>
            <person name="Moran D.A.P."/>
            <person name="Tomita M."/>
            <person name="Numata K."/>
            <person name="Arakawa K."/>
        </authorList>
    </citation>
    <scope>NUCLEOTIDE SEQUENCE</scope>
</reference>
<feature type="coiled-coil region" evidence="1">
    <location>
        <begin position="74"/>
        <end position="101"/>
    </location>
</feature>
<comment type="caution">
    <text evidence="2">The sequence shown here is derived from an EMBL/GenBank/DDBJ whole genome shotgun (WGS) entry which is preliminary data.</text>
</comment>
<organism evidence="2 3">
    <name type="scientific">Nephila pilipes</name>
    <name type="common">Giant wood spider</name>
    <name type="synonym">Nephila maculata</name>
    <dbReference type="NCBI Taxonomy" id="299642"/>
    <lineage>
        <taxon>Eukaryota</taxon>
        <taxon>Metazoa</taxon>
        <taxon>Ecdysozoa</taxon>
        <taxon>Arthropoda</taxon>
        <taxon>Chelicerata</taxon>
        <taxon>Arachnida</taxon>
        <taxon>Araneae</taxon>
        <taxon>Araneomorphae</taxon>
        <taxon>Entelegynae</taxon>
        <taxon>Araneoidea</taxon>
        <taxon>Nephilidae</taxon>
        <taxon>Nephila</taxon>
    </lineage>
</organism>
<evidence type="ECO:0000313" key="2">
    <source>
        <dbReference type="EMBL" id="GFU39257.1"/>
    </source>
</evidence>
<dbReference type="EMBL" id="BMAW01035324">
    <property type="protein sequence ID" value="GFU39257.1"/>
    <property type="molecule type" value="Genomic_DNA"/>
</dbReference>
<keyword evidence="1" id="KW-0175">Coiled coil</keyword>
<name>A0A8X6QQG1_NEPPI</name>
<dbReference type="OrthoDB" id="8300685at2759"/>
<evidence type="ECO:0000313" key="3">
    <source>
        <dbReference type="Proteomes" id="UP000887013"/>
    </source>
</evidence>
<dbReference type="AlphaFoldDB" id="A0A8X6QQG1"/>
<keyword evidence="3" id="KW-1185">Reference proteome</keyword>
<accession>A0A8X6QQG1</accession>
<sequence>MSNVIHPKFDSSQDLALQHFIDSVRDPETQKALRLVDVKDIGYALVYAHKIQTAQQATRKDQHSIRVVPAIDSDSDFIKQIEDLRRNIRSLEERKGAETRKFSVGLVV</sequence>
<evidence type="ECO:0000256" key="1">
    <source>
        <dbReference type="SAM" id="Coils"/>
    </source>
</evidence>
<dbReference type="Proteomes" id="UP000887013">
    <property type="component" value="Unassembled WGS sequence"/>
</dbReference>
<gene>
    <name evidence="2" type="ORF">NPIL_406901</name>
</gene>
<proteinExistence type="predicted"/>
<protein>
    <submittedName>
        <fullName evidence="2">Uncharacterized protein</fullName>
    </submittedName>
</protein>